<evidence type="ECO:0000313" key="3">
    <source>
        <dbReference type="EMBL" id="GFR63653.1"/>
    </source>
</evidence>
<feature type="region of interest" description="Disordered" evidence="1">
    <location>
        <begin position="1"/>
        <end position="54"/>
    </location>
</feature>
<dbReference type="Gene3D" id="1.10.8.60">
    <property type="match status" value="1"/>
</dbReference>
<dbReference type="GO" id="GO:0016887">
    <property type="term" value="F:ATP hydrolysis activity"/>
    <property type="evidence" value="ECO:0007669"/>
    <property type="project" value="InterPro"/>
</dbReference>
<dbReference type="EMBL" id="BMAT01010942">
    <property type="protein sequence ID" value="GFR63653.1"/>
    <property type="molecule type" value="Genomic_DNA"/>
</dbReference>
<evidence type="ECO:0000313" key="4">
    <source>
        <dbReference type="Proteomes" id="UP000762676"/>
    </source>
</evidence>
<protein>
    <submittedName>
        <fullName evidence="3">IQ and AAA domain-containing protein 1</fullName>
    </submittedName>
</protein>
<feature type="compositionally biased region" description="Basic and acidic residues" evidence="1">
    <location>
        <begin position="1"/>
        <end position="12"/>
    </location>
</feature>
<dbReference type="PANTHER" id="PTHR14690">
    <property type="entry name" value="IQ MOTIF CONTAINING WITH AAA DOMAIN 1"/>
    <property type="match status" value="1"/>
</dbReference>
<evidence type="ECO:0000256" key="1">
    <source>
        <dbReference type="SAM" id="MobiDB-lite"/>
    </source>
</evidence>
<dbReference type="InterPro" id="IPR027417">
    <property type="entry name" value="P-loop_NTPase"/>
</dbReference>
<dbReference type="Gene3D" id="3.40.50.300">
    <property type="entry name" value="P-loop containing nucleotide triphosphate hydrolases"/>
    <property type="match status" value="1"/>
</dbReference>
<name>A0AAV4ER91_9GAST</name>
<dbReference type="InterPro" id="IPR003959">
    <property type="entry name" value="ATPase_AAA_core"/>
</dbReference>
<feature type="compositionally biased region" description="Polar residues" evidence="1">
    <location>
        <begin position="37"/>
        <end position="48"/>
    </location>
</feature>
<sequence length="877" mass="101784">MSEGRPSHDEGATRLSLPKAESMKRRESSSRKIEPSNTAETSESNFSEDTAKPRQRLNTSKVLYWKGDPVEQPTRFENWRWHQLQLDLARLNKIENSAFFDSAGRSIEPAPITVPEKAFDMVLSRYIKYCVIAKKLDNCYNYLIHPQKRRLLRACVSAVFSRILELKNELVQIDQREYQFLDDVLQCYGCTQTDVELGIPLFIREERRKVLTDREKVLSVIFNKHINSGSVRTTLQEKPMAREEAILLIQRQTRYYLGAIKSEMARRVLRPMPTLQRECVQKHVLSKWRVYTIRKECFEQKKESDLFLDMILDETVVSERRNTDILSLTSRIKAEDNENQYELDKIVAENETFGLEGPFIAWSIHYNIKQWLLEVRDVLGNFSNFPEEEEGGSLLIFAKKELRDVADELSMQMVNGKFVYPPTEKKKKPKKEKKIPKKSPWNVDSSFEYLIDETDCMREMNERTNEYNNFWYYRDDSTNIAQVHDRGLLKEDIRPSVSNQIRLQVDELIREELADLLYAIDRVPRKGPKVDKKKEKKEKPDRKNKGDLTAGQPVEELFEELVKNGIIRHSPKAELSDFIGDYSYSGNALDRAKRDPLPSLADVRRMVTEFAVLPLSSEALHQSAPLIRKLLISGIRGTGKKLLLRAICHETGATFFDLTPKNLEGKFDTPAGKKMLMHLILKVGKAMEPTVFWVDECEKLFLKKRDKTDTAKPAQWVNALQKTLKKGIKNGDRMMLIGTTSLPILTKQKKFNKFFDRIIAVPYAEYPSRYVAWKHFISYNLKAPVPAYFDLSSLTKVTSGYSIAAIKQTCKDVITEERKTSIKFFPLQVSDFINVIWKLDPIFLEEQEQFLAWYNNTPLAKLRQQRIHQEEETNGAG</sequence>
<organism evidence="3 4">
    <name type="scientific">Elysia marginata</name>
    <dbReference type="NCBI Taxonomy" id="1093978"/>
    <lineage>
        <taxon>Eukaryota</taxon>
        <taxon>Metazoa</taxon>
        <taxon>Spiralia</taxon>
        <taxon>Lophotrochozoa</taxon>
        <taxon>Mollusca</taxon>
        <taxon>Gastropoda</taxon>
        <taxon>Heterobranchia</taxon>
        <taxon>Euthyneura</taxon>
        <taxon>Panpulmonata</taxon>
        <taxon>Sacoglossa</taxon>
        <taxon>Placobranchoidea</taxon>
        <taxon>Plakobranchidae</taxon>
        <taxon>Elysia</taxon>
    </lineage>
</organism>
<gene>
    <name evidence="3" type="ORF">ElyMa_005488000</name>
</gene>
<dbReference type="PANTHER" id="PTHR14690:SF0">
    <property type="entry name" value="IQ MOTIF CONTAINING WITH AAA DOMAIN 1"/>
    <property type="match status" value="1"/>
</dbReference>
<evidence type="ECO:0000259" key="2">
    <source>
        <dbReference type="Pfam" id="PF00004"/>
    </source>
</evidence>
<keyword evidence="4" id="KW-1185">Reference proteome</keyword>
<dbReference type="SUPFAM" id="SSF52540">
    <property type="entry name" value="P-loop containing nucleoside triphosphate hydrolases"/>
    <property type="match status" value="1"/>
</dbReference>
<feature type="compositionally biased region" description="Basic and acidic residues" evidence="1">
    <location>
        <begin position="21"/>
        <end position="34"/>
    </location>
</feature>
<feature type="compositionally biased region" description="Basic and acidic residues" evidence="1">
    <location>
        <begin position="527"/>
        <end position="546"/>
    </location>
</feature>
<dbReference type="GO" id="GO:0005524">
    <property type="term" value="F:ATP binding"/>
    <property type="evidence" value="ECO:0007669"/>
    <property type="project" value="InterPro"/>
</dbReference>
<proteinExistence type="predicted"/>
<dbReference type="InterPro" id="IPR052267">
    <property type="entry name" value="N-DRC_Component"/>
</dbReference>
<accession>A0AAV4ER91</accession>
<comment type="caution">
    <text evidence="3">The sequence shown here is derived from an EMBL/GenBank/DDBJ whole genome shotgun (WGS) entry which is preliminary data.</text>
</comment>
<dbReference type="AlphaFoldDB" id="A0AAV4ER91"/>
<dbReference type="Pfam" id="PF00004">
    <property type="entry name" value="AAA"/>
    <property type="match status" value="1"/>
</dbReference>
<feature type="region of interest" description="Disordered" evidence="1">
    <location>
        <begin position="527"/>
        <end position="550"/>
    </location>
</feature>
<dbReference type="Proteomes" id="UP000762676">
    <property type="component" value="Unassembled WGS sequence"/>
</dbReference>
<feature type="domain" description="ATPase AAA-type core" evidence="2">
    <location>
        <begin position="630"/>
        <end position="762"/>
    </location>
</feature>
<reference evidence="3 4" key="1">
    <citation type="journal article" date="2021" name="Elife">
        <title>Chloroplast acquisition without the gene transfer in kleptoplastic sea slugs, Plakobranchus ocellatus.</title>
        <authorList>
            <person name="Maeda T."/>
            <person name="Takahashi S."/>
            <person name="Yoshida T."/>
            <person name="Shimamura S."/>
            <person name="Takaki Y."/>
            <person name="Nagai Y."/>
            <person name="Toyoda A."/>
            <person name="Suzuki Y."/>
            <person name="Arimoto A."/>
            <person name="Ishii H."/>
            <person name="Satoh N."/>
            <person name="Nishiyama T."/>
            <person name="Hasebe M."/>
            <person name="Maruyama T."/>
            <person name="Minagawa J."/>
            <person name="Obokata J."/>
            <person name="Shigenobu S."/>
        </authorList>
    </citation>
    <scope>NUCLEOTIDE SEQUENCE [LARGE SCALE GENOMIC DNA]</scope>
</reference>